<name>A0A4Y7SLS5_COPMI</name>
<gene>
    <name evidence="1" type="ORF">FA13DRAFT_1519740</name>
</gene>
<evidence type="ECO:0000313" key="2">
    <source>
        <dbReference type="Proteomes" id="UP000298030"/>
    </source>
</evidence>
<keyword evidence="2" id="KW-1185">Reference proteome</keyword>
<sequence>MFLESMMFTLEIHAPDIISCLIITIATCMTTVPAPSAECIRRTRAVRSSDMYLLSRCAPHHAPQMDESVAVGTAFLPTYHCYIFAWAAHRPIFASRTSISYPRLYALHHTRDSWEHRQRECCKPSNYTRTLGALQAPDGVLWFRAFPPSVVKIKTPFEGGMK</sequence>
<proteinExistence type="predicted"/>
<comment type="caution">
    <text evidence="1">The sequence shown here is derived from an EMBL/GenBank/DDBJ whole genome shotgun (WGS) entry which is preliminary data.</text>
</comment>
<organism evidence="1 2">
    <name type="scientific">Coprinellus micaceus</name>
    <name type="common">Glistening ink-cap mushroom</name>
    <name type="synonym">Coprinus micaceus</name>
    <dbReference type="NCBI Taxonomy" id="71717"/>
    <lineage>
        <taxon>Eukaryota</taxon>
        <taxon>Fungi</taxon>
        <taxon>Dikarya</taxon>
        <taxon>Basidiomycota</taxon>
        <taxon>Agaricomycotina</taxon>
        <taxon>Agaricomycetes</taxon>
        <taxon>Agaricomycetidae</taxon>
        <taxon>Agaricales</taxon>
        <taxon>Agaricineae</taxon>
        <taxon>Psathyrellaceae</taxon>
        <taxon>Coprinellus</taxon>
    </lineage>
</organism>
<protein>
    <submittedName>
        <fullName evidence="1">Uncharacterized protein</fullName>
    </submittedName>
</protein>
<dbReference type="EMBL" id="QPFP01000095">
    <property type="protein sequence ID" value="TEB22209.1"/>
    <property type="molecule type" value="Genomic_DNA"/>
</dbReference>
<accession>A0A4Y7SLS5</accession>
<evidence type="ECO:0000313" key="1">
    <source>
        <dbReference type="EMBL" id="TEB22209.1"/>
    </source>
</evidence>
<dbReference type="AlphaFoldDB" id="A0A4Y7SLS5"/>
<reference evidence="1 2" key="1">
    <citation type="journal article" date="2019" name="Nat. Ecol. Evol.">
        <title>Megaphylogeny resolves global patterns of mushroom evolution.</title>
        <authorList>
            <person name="Varga T."/>
            <person name="Krizsan K."/>
            <person name="Foldi C."/>
            <person name="Dima B."/>
            <person name="Sanchez-Garcia M."/>
            <person name="Sanchez-Ramirez S."/>
            <person name="Szollosi G.J."/>
            <person name="Szarkandi J.G."/>
            <person name="Papp V."/>
            <person name="Albert L."/>
            <person name="Andreopoulos W."/>
            <person name="Angelini C."/>
            <person name="Antonin V."/>
            <person name="Barry K.W."/>
            <person name="Bougher N.L."/>
            <person name="Buchanan P."/>
            <person name="Buyck B."/>
            <person name="Bense V."/>
            <person name="Catcheside P."/>
            <person name="Chovatia M."/>
            <person name="Cooper J."/>
            <person name="Damon W."/>
            <person name="Desjardin D."/>
            <person name="Finy P."/>
            <person name="Geml J."/>
            <person name="Haridas S."/>
            <person name="Hughes K."/>
            <person name="Justo A."/>
            <person name="Karasinski D."/>
            <person name="Kautmanova I."/>
            <person name="Kiss B."/>
            <person name="Kocsube S."/>
            <person name="Kotiranta H."/>
            <person name="LaButti K.M."/>
            <person name="Lechner B.E."/>
            <person name="Liimatainen K."/>
            <person name="Lipzen A."/>
            <person name="Lukacs Z."/>
            <person name="Mihaltcheva S."/>
            <person name="Morgado L.N."/>
            <person name="Niskanen T."/>
            <person name="Noordeloos M.E."/>
            <person name="Ohm R.A."/>
            <person name="Ortiz-Santana B."/>
            <person name="Ovrebo C."/>
            <person name="Racz N."/>
            <person name="Riley R."/>
            <person name="Savchenko A."/>
            <person name="Shiryaev A."/>
            <person name="Soop K."/>
            <person name="Spirin V."/>
            <person name="Szebenyi C."/>
            <person name="Tomsovsky M."/>
            <person name="Tulloss R.E."/>
            <person name="Uehling J."/>
            <person name="Grigoriev I.V."/>
            <person name="Vagvolgyi C."/>
            <person name="Papp T."/>
            <person name="Martin F.M."/>
            <person name="Miettinen O."/>
            <person name="Hibbett D.S."/>
            <person name="Nagy L.G."/>
        </authorList>
    </citation>
    <scope>NUCLEOTIDE SEQUENCE [LARGE SCALE GENOMIC DNA]</scope>
    <source>
        <strain evidence="1 2">FP101781</strain>
    </source>
</reference>
<dbReference type="Proteomes" id="UP000298030">
    <property type="component" value="Unassembled WGS sequence"/>
</dbReference>